<feature type="domain" description="Partial AB-hydrolase lipase" evidence="1">
    <location>
        <begin position="236"/>
        <end position="289"/>
    </location>
</feature>
<dbReference type="Proteomes" id="UP000325577">
    <property type="component" value="Linkage Group LG5"/>
</dbReference>
<dbReference type="PANTHER" id="PTHR11005">
    <property type="entry name" value="LYSOSOMAL ACID LIPASE-RELATED"/>
    <property type="match status" value="1"/>
</dbReference>
<accession>A0A5J4ZUL4</accession>
<proteinExistence type="predicted"/>
<name>A0A5J4ZUL4_9ASTE</name>
<evidence type="ECO:0000313" key="3">
    <source>
        <dbReference type="Proteomes" id="UP000325577"/>
    </source>
</evidence>
<dbReference type="InterPro" id="IPR006693">
    <property type="entry name" value="AB_hydrolase_lipase"/>
</dbReference>
<dbReference type="GO" id="GO:0006629">
    <property type="term" value="P:lipid metabolic process"/>
    <property type="evidence" value="ECO:0007669"/>
    <property type="project" value="InterPro"/>
</dbReference>
<dbReference type="InterPro" id="IPR029058">
    <property type="entry name" value="AB_hydrolase_fold"/>
</dbReference>
<evidence type="ECO:0000313" key="2">
    <source>
        <dbReference type="EMBL" id="KAA8520811.1"/>
    </source>
</evidence>
<dbReference type="EMBL" id="CM018048">
    <property type="protein sequence ID" value="KAA8520811.1"/>
    <property type="molecule type" value="Genomic_DNA"/>
</dbReference>
<dbReference type="Gene3D" id="3.40.50.1820">
    <property type="entry name" value="alpha/beta hydrolase"/>
    <property type="match status" value="1"/>
</dbReference>
<evidence type="ECO:0000259" key="1">
    <source>
        <dbReference type="Pfam" id="PF04083"/>
    </source>
</evidence>
<sequence length="346" mass="38173">MVLSSLKIFSFSFEPEKEDHCRIFHVFTIGSGIVSSYCSNNGHSSRTHATKSSAVSGSGNDGSNEIMLFGAPNILVQGPRAHPSPRPPTLCRHRHPDPGLPMSYALGLEFRFGNLVGESIHSSGCARVNHRKGYCIPSSLADQSDTPVNGSSEDDHQNKRENMFCLVAKNIVKLEKCDDKTLLRWFCSHSNGTKDILAGSSDASISTATFGDNNPTLTERNTSFHQSLNTDSRTCRDVITEYRYPYEAIPIVTSDGDVLLLEPILRRDARKVVFLPHGIMDSSIGWVSNRVVGSPAFAAFDKGFDVFLGNFSRFGFKRTCRQEYFLMASIGVTPSLNMGPRIYPHL</sequence>
<keyword evidence="3" id="KW-1185">Reference proteome</keyword>
<organism evidence="2 3">
    <name type="scientific">Nyssa sinensis</name>
    <dbReference type="NCBI Taxonomy" id="561372"/>
    <lineage>
        <taxon>Eukaryota</taxon>
        <taxon>Viridiplantae</taxon>
        <taxon>Streptophyta</taxon>
        <taxon>Embryophyta</taxon>
        <taxon>Tracheophyta</taxon>
        <taxon>Spermatophyta</taxon>
        <taxon>Magnoliopsida</taxon>
        <taxon>eudicotyledons</taxon>
        <taxon>Gunneridae</taxon>
        <taxon>Pentapetalae</taxon>
        <taxon>asterids</taxon>
        <taxon>Cornales</taxon>
        <taxon>Nyssaceae</taxon>
        <taxon>Nyssa</taxon>
    </lineage>
</organism>
<dbReference type="SUPFAM" id="SSF53474">
    <property type="entry name" value="alpha/beta-Hydrolases"/>
    <property type="match status" value="1"/>
</dbReference>
<gene>
    <name evidence="2" type="ORF">F0562_011484</name>
</gene>
<dbReference type="AlphaFoldDB" id="A0A5J4ZUL4"/>
<dbReference type="OrthoDB" id="9974421at2759"/>
<dbReference type="Pfam" id="PF04083">
    <property type="entry name" value="Abhydro_lipase"/>
    <property type="match status" value="1"/>
</dbReference>
<reference evidence="2 3" key="1">
    <citation type="submission" date="2019-09" db="EMBL/GenBank/DDBJ databases">
        <title>A chromosome-level genome assembly of the Chinese tupelo Nyssa sinensis.</title>
        <authorList>
            <person name="Yang X."/>
            <person name="Kang M."/>
            <person name="Yang Y."/>
            <person name="Xiong H."/>
            <person name="Wang M."/>
            <person name="Zhang Z."/>
            <person name="Wang Z."/>
            <person name="Wu H."/>
            <person name="Ma T."/>
            <person name="Liu J."/>
            <person name="Xi Z."/>
        </authorList>
    </citation>
    <scope>NUCLEOTIDE SEQUENCE [LARGE SCALE GENOMIC DNA]</scope>
    <source>
        <strain evidence="2">J267</strain>
        <tissue evidence="2">Leaf</tissue>
    </source>
</reference>
<protein>
    <recommendedName>
        <fullName evidence="1">Partial AB-hydrolase lipase domain-containing protein</fullName>
    </recommendedName>
</protein>